<evidence type="ECO:0000256" key="1">
    <source>
        <dbReference type="SAM" id="MobiDB-lite"/>
    </source>
</evidence>
<sequence length="518" mass="58988">MTVTLEDVVFLFDLPTTGKVVTSPMKVDPKKLVLQFLAKKDPVTKNPLADSIAGAFTEMKAGLKYYVQISWLRKQCKNGLGMNATEEEKDMFTRLYCLLLFGTILFPNSTKGAVPAFLLELLEGDLNERKDYNWGAAVLAYLYHALDCDAMNISNKNIPGPWLLLQLWSWTRFPTCRPEMISLFDLSKESVPYGRKWMGKRKYNFPHRSGISYAREVFMKLGEHNIEWRPYEKNWEEMKTYFEQKRTASTDLTTLHKDFCKRWLEMKEGNKVDETRSWTSDNTSDYLRWYRLCCGEKIIVMGHVTNKPASQQHYIHQADVSMAHLAIYGIKLVEDGLPNVGKAMLRLAKSNLDLEPASKCKLKHLLQARGLSSDFEEIEDETSSPTDIPPDAYEAIISKGGNIKFDVLGKYLGPPTQIARVMLNRVPNELGPTDSNHQFEEQKQPPHHALGYQQEQPPHNALRRASPEGSNATSSEDTDAMEEPSEPQLEQTPNYRRASPDDNNASGPVQEEVRLIST</sequence>
<feature type="compositionally biased region" description="Acidic residues" evidence="1">
    <location>
        <begin position="476"/>
        <end position="485"/>
    </location>
</feature>
<feature type="domain" description="Aminotransferase-like plant mobile" evidence="2">
    <location>
        <begin position="1"/>
        <end position="244"/>
    </location>
</feature>
<accession>A0A9Q0HW00</accession>
<evidence type="ECO:0000259" key="2">
    <source>
        <dbReference type="Pfam" id="PF10536"/>
    </source>
</evidence>
<dbReference type="InterPro" id="IPR019557">
    <property type="entry name" value="AminoTfrase-like_pln_mobile"/>
</dbReference>
<evidence type="ECO:0000313" key="3">
    <source>
        <dbReference type="EMBL" id="KAJ1700574.1"/>
    </source>
</evidence>
<dbReference type="EMBL" id="JAMQYH010000001">
    <property type="protein sequence ID" value="KAJ1700574.1"/>
    <property type="molecule type" value="Genomic_DNA"/>
</dbReference>
<dbReference type="AlphaFoldDB" id="A0A9Q0HW00"/>
<evidence type="ECO:0000313" key="4">
    <source>
        <dbReference type="Proteomes" id="UP001151287"/>
    </source>
</evidence>
<dbReference type="InterPro" id="IPR044824">
    <property type="entry name" value="MAIN-like"/>
</dbReference>
<dbReference type="Proteomes" id="UP001151287">
    <property type="component" value="Unassembled WGS sequence"/>
</dbReference>
<reference evidence="3" key="1">
    <citation type="journal article" date="2022" name="Cell">
        <title>Repeat-based holocentromeres influence genome architecture and karyotype evolution.</title>
        <authorList>
            <person name="Hofstatter P.G."/>
            <person name="Thangavel G."/>
            <person name="Lux T."/>
            <person name="Neumann P."/>
            <person name="Vondrak T."/>
            <person name="Novak P."/>
            <person name="Zhang M."/>
            <person name="Costa L."/>
            <person name="Castellani M."/>
            <person name="Scott A."/>
            <person name="Toegelov H."/>
            <person name="Fuchs J."/>
            <person name="Mata-Sucre Y."/>
            <person name="Dias Y."/>
            <person name="Vanzela A.L.L."/>
            <person name="Huettel B."/>
            <person name="Almeida C.C.S."/>
            <person name="Simkova H."/>
            <person name="Souza G."/>
            <person name="Pedrosa-Harand A."/>
            <person name="Macas J."/>
            <person name="Mayer K.F.X."/>
            <person name="Houben A."/>
            <person name="Marques A."/>
        </authorList>
    </citation>
    <scope>NUCLEOTIDE SEQUENCE</scope>
    <source>
        <strain evidence="3">RhyBre1mFocal</strain>
    </source>
</reference>
<dbReference type="GO" id="GO:0010073">
    <property type="term" value="P:meristem maintenance"/>
    <property type="evidence" value="ECO:0007669"/>
    <property type="project" value="InterPro"/>
</dbReference>
<proteinExistence type="predicted"/>
<name>A0A9Q0HW00_9POAL</name>
<gene>
    <name evidence="3" type="ORF">LUZ63_000353</name>
</gene>
<comment type="caution">
    <text evidence="3">The sequence shown here is derived from an EMBL/GenBank/DDBJ whole genome shotgun (WGS) entry which is preliminary data.</text>
</comment>
<dbReference type="PANTHER" id="PTHR46033">
    <property type="entry name" value="PROTEIN MAIN-LIKE 2"/>
    <property type="match status" value="1"/>
</dbReference>
<dbReference type="Pfam" id="PF10536">
    <property type="entry name" value="PMD"/>
    <property type="match status" value="1"/>
</dbReference>
<keyword evidence="4" id="KW-1185">Reference proteome</keyword>
<protein>
    <recommendedName>
        <fullName evidence="2">Aminotransferase-like plant mobile domain-containing protein</fullName>
    </recommendedName>
</protein>
<feature type="region of interest" description="Disordered" evidence="1">
    <location>
        <begin position="427"/>
        <end position="518"/>
    </location>
</feature>
<dbReference type="PANTHER" id="PTHR46033:SF8">
    <property type="entry name" value="PROTEIN MAINTENANCE OF MERISTEMS-LIKE"/>
    <property type="match status" value="1"/>
</dbReference>
<organism evidence="3 4">
    <name type="scientific">Rhynchospora breviuscula</name>
    <dbReference type="NCBI Taxonomy" id="2022672"/>
    <lineage>
        <taxon>Eukaryota</taxon>
        <taxon>Viridiplantae</taxon>
        <taxon>Streptophyta</taxon>
        <taxon>Embryophyta</taxon>
        <taxon>Tracheophyta</taxon>
        <taxon>Spermatophyta</taxon>
        <taxon>Magnoliopsida</taxon>
        <taxon>Liliopsida</taxon>
        <taxon>Poales</taxon>
        <taxon>Cyperaceae</taxon>
        <taxon>Cyperoideae</taxon>
        <taxon>Rhynchosporeae</taxon>
        <taxon>Rhynchospora</taxon>
    </lineage>
</organism>
<dbReference type="OrthoDB" id="1704833at2759"/>